<sequence length="645" mass="67414">MKKLLTSVSIALMAASVMSTSAFAAAINSINLQPVTVDSNNQVQVDGIISSQTADQITIKVMDSTGALDYINQKTSDANGSFSFEFPLKNPIQGATYQVTVGGTGVASPQTATFIYSPTTGGGDSGSGDETTTTITPNNPTVTLSNQPTTITVQPGLSQPATVDLSQLITASNGQEVATLPQVTATSSSSLGSIQLSIPSGTKITAPAGWDGKIELPTVVTGVSVSNANVNAAVEVGSPNVRLTFDHAVRLLLPGQAGKSAGYIINGVFTPITNVLSADNQAAGDALAYDSEGDISVGNDLAIWTKHFTEFVSYTNKTSSSSSSSGGGGSIQSNSAIISATNGGTVTLNGATIHVPPNAFASDINVTVNQITDTSGFTVPANSMLVSNVFDITKDKDGTFSSPVTITLPFDTSKVDTSKYNVGLYWYNDATGQWVELDNVTPDLANGKVSGTVQHFTKFAVLATAKNAPNQPQETFSDVKGNWAQPYIDKLVSLGAISGYPDGTFKPDQNITRAEFAEVLVKALNLKPQNGKVFSDTANHWAKDAIATAAYYGIVNGYNSATFGPDNPITREQMAVMMENALKLQATNNPIIYKDQASISSWAVSSIETLVENNVVSGYPDNTFKPQANATRAEAATMIVRALNK</sequence>
<evidence type="ECO:0000256" key="2">
    <source>
        <dbReference type="SAM" id="SignalP"/>
    </source>
</evidence>
<evidence type="ECO:0000256" key="1">
    <source>
        <dbReference type="SAM" id="MobiDB-lite"/>
    </source>
</evidence>
<evidence type="ECO:0000313" key="5">
    <source>
        <dbReference type="Proteomes" id="UP000830167"/>
    </source>
</evidence>
<feature type="region of interest" description="Disordered" evidence="1">
    <location>
        <begin position="119"/>
        <end position="145"/>
    </location>
</feature>
<protein>
    <submittedName>
        <fullName evidence="4">S-layer homology domain-containing protein</fullName>
    </submittedName>
</protein>
<dbReference type="Proteomes" id="UP000830167">
    <property type="component" value="Chromosome"/>
</dbReference>
<dbReference type="EMBL" id="CP089291">
    <property type="protein sequence ID" value="UOF91491.1"/>
    <property type="molecule type" value="Genomic_DNA"/>
</dbReference>
<evidence type="ECO:0000259" key="3">
    <source>
        <dbReference type="PROSITE" id="PS51272"/>
    </source>
</evidence>
<dbReference type="RefSeq" id="WP_347438182.1">
    <property type="nucleotide sequence ID" value="NZ_CP089291.1"/>
</dbReference>
<accession>A0ABY4CQI3</accession>
<keyword evidence="2" id="KW-0732">Signal</keyword>
<feature type="signal peptide" evidence="2">
    <location>
        <begin position="1"/>
        <end position="24"/>
    </location>
</feature>
<dbReference type="InterPro" id="IPR051465">
    <property type="entry name" value="Cell_Envelope_Struct_Comp"/>
</dbReference>
<feature type="chain" id="PRO_5046525245" evidence="2">
    <location>
        <begin position="25"/>
        <end position="645"/>
    </location>
</feature>
<gene>
    <name evidence="4" type="ORF">LSG31_04360</name>
</gene>
<dbReference type="Pfam" id="PF00395">
    <property type="entry name" value="SLH"/>
    <property type="match status" value="3"/>
</dbReference>
<dbReference type="PANTHER" id="PTHR43308">
    <property type="entry name" value="OUTER MEMBRANE PROTEIN ALPHA-RELATED"/>
    <property type="match status" value="1"/>
</dbReference>
<keyword evidence="5" id="KW-1185">Reference proteome</keyword>
<feature type="domain" description="SLH" evidence="3">
    <location>
        <begin position="590"/>
        <end position="645"/>
    </location>
</feature>
<dbReference type="PROSITE" id="PS51272">
    <property type="entry name" value="SLH"/>
    <property type="match status" value="3"/>
</dbReference>
<proteinExistence type="predicted"/>
<feature type="compositionally biased region" description="Low complexity" evidence="1">
    <location>
        <begin position="128"/>
        <end position="143"/>
    </location>
</feature>
<organism evidence="4 5">
    <name type="scientific">Fodinisporobacter ferrooxydans</name>
    <dbReference type="NCBI Taxonomy" id="2901836"/>
    <lineage>
        <taxon>Bacteria</taxon>
        <taxon>Bacillati</taxon>
        <taxon>Bacillota</taxon>
        <taxon>Bacilli</taxon>
        <taxon>Bacillales</taxon>
        <taxon>Alicyclobacillaceae</taxon>
        <taxon>Fodinisporobacter</taxon>
    </lineage>
</organism>
<dbReference type="Gene3D" id="2.60.220.30">
    <property type="match status" value="1"/>
</dbReference>
<reference evidence="4" key="1">
    <citation type="submission" date="2021-12" db="EMBL/GenBank/DDBJ databases">
        <title>Alicyclobacillaceae gen. nov., sp. nov., isolated from chalcocite enrichment system.</title>
        <authorList>
            <person name="Jiang Z."/>
        </authorList>
    </citation>
    <scope>NUCLEOTIDE SEQUENCE</scope>
    <source>
        <strain evidence="4">MYW30-H2</strain>
    </source>
</reference>
<feature type="domain" description="SLH" evidence="3">
    <location>
        <begin position="535"/>
        <end position="589"/>
    </location>
</feature>
<feature type="domain" description="SLH" evidence="3">
    <location>
        <begin position="471"/>
        <end position="534"/>
    </location>
</feature>
<evidence type="ECO:0000313" key="4">
    <source>
        <dbReference type="EMBL" id="UOF91491.1"/>
    </source>
</evidence>
<name>A0ABY4CQI3_9BACL</name>
<dbReference type="InterPro" id="IPR001119">
    <property type="entry name" value="SLH_dom"/>
</dbReference>
<dbReference type="PANTHER" id="PTHR43308:SF5">
    <property type="entry name" value="S-LAYER PROTEIN _ PEPTIDOGLYCAN ENDO-BETA-N-ACETYLGLUCOSAMINIDASE"/>
    <property type="match status" value="1"/>
</dbReference>